<keyword evidence="2" id="KW-1185">Reference proteome</keyword>
<evidence type="ECO:0000313" key="1">
    <source>
        <dbReference type="EMBL" id="MEI7036430.1"/>
    </source>
</evidence>
<name>A0ABU8JA79_9GAMM</name>
<gene>
    <name evidence="1" type="ORF">WAT24_06640</name>
</gene>
<proteinExistence type="predicted"/>
<protein>
    <recommendedName>
        <fullName evidence="3">Phage tail protein</fullName>
    </recommendedName>
</protein>
<evidence type="ECO:0000313" key="2">
    <source>
        <dbReference type="Proteomes" id="UP001381174"/>
    </source>
</evidence>
<dbReference type="RefSeq" id="WP_336807046.1">
    <property type="nucleotide sequence ID" value="NZ_JBBBNY010000003.1"/>
</dbReference>
<comment type="caution">
    <text evidence="1">The sequence shown here is derived from an EMBL/GenBank/DDBJ whole genome shotgun (WGS) entry which is preliminary data.</text>
</comment>
<reference evidence="1 2" key="1">
    <citation type="journal article" date="2014" name="Int. J. Syst. Evol. Microbiol.">
        <title>Fulvimonas yonginensis sp. nov., isolated from greenhouse soil, and emended description of the genus Fulvimonas.</title>
        <authorList>
            <person name="Ahn J.H."/>
            <person name="Kim S.J."/>
            <person name="Weon H.Y."/>
            <person name="Hong S.B."/>
            <person name="Seok S.J."/>
            <person name="Kwon S.W."/>
        </authorList>
    </citation>
    <scope>NUCLEOTIDE SEQUENCE [LARGE SCALE GENOMIC DNA]</scope>
    <source>
        <strain evidence="1 2">KACC 16952</strain>
    </source>
</reference>
<dbReference type="Proteomes" id="UP001381174">
    <property type="component" value="Unassembled WGS sequence"/>
</dbReference>
<evidence type="ECO:0008006" key="3">
    <source>
        <dbReference type="Google" id="ProtNLM"/>
    </source>
</evidence>
<organism evidence="1 2">
    <name type="scientific">Fulvimonas yonginensis</name>
    <dbReference type="NCBI Taxonomy" id="1495200"/>
    <lineage>
        <taxon>Bacteria</taxon>
        <taxon>Pseudomonadati</taxon>
        <taxon>Pseudomonadota</taxon>
        <taxon>Gammaproteobacteria</taxon>
        <taxon>Lysobacterales</taxon>
        <taxon>Rhodanobacteraceae</taxon>
        <taxon>Fulvimonas</taxon>
    </lineage>
</organism>
<sequence length="398" mass="44114">MGYVADALPLWPVPANWIEAVRETLAWLTDVQTARNGTQQKRQLRLAPRRAFQFLVTAGGADRRLLDALRFTQGVRQWLLPIYPDVQLLASEVAAGAMTIACRTAGFDFVAGGQAVVWLSATRWELLSIDTVDAGGLMLLTATQSSWPMGARLYPVRKARMVEPAKETQRSDDVGKVSVQLLIDEPCDWPAAWPSAAIYRGVPVLEWRSDESQDPEEQYVRTYQTVDEETGPVSYFDLPGMPFRTQAHRWALDGRDQQAVFRSLLYQLAGRAGQLWVPSWRADLQLAQAADGSDTLTVDWCGNTLFGQMQPNRRDIRIELYGGTVLYRRVTASIELGDTEQLLLDAPVGMSVEPAAVRAISFLSMCQLASDTVEINHLTDADGAALASTSWQAVRNDV</sequence>
<dbReference type="EMBL" id="JBBBNY010000003">
    <property type="protein sequence ID" value="MEI7036430.1"/>
    <property type="molecule type" value="Genomic_DNA"/>
</dbReference>
<accession>A0ABU8JA79</accession>